<evidence type="ECO:0000256" key="6">
    <source>
        <dbReference type="ARBA" id="ARBA00039970"/>
    </source>
</evidence>
<comment type="subcellular location">
    <subcellularLocation>
        <location evidence="1">Cytoplasm</location>
    </subcellularLocation>
</comment>
<dbReference type="SUPFAM" id="SSF52540">
    <property type="entry name" value="P-loop containing nucleoside triphosphate hydrolases"/>
    <property type="match status" value="1"/>
</dbReference>
<name>A0A1H8DDA2_9BACL</name>
<dbReference type="Pfam" id="PF02562">
    <property type="entry name" value="PhoH"/>
    <property type="match status" value="1"/>
</dbReference>
<evidence type="ECO:0000256" key="1">
    <source>
        <dbReference type="ARBA" id="ARBA00004496"/>
    </source>
</evidence>
<dbReference type="PANTHER" id="PTHR30473">
    <property type="entry name" value="PROTEIN PHOH"/>
    <property type="match status" value="1"/>
</dbReference>
<reference evidence="8 9" key="1">
    <citation type="submission" date="2016-10" db="EMBL/GenBank/DDBJ databases">
        <authorList>
            <person name="de Groot N.N."/>
        </authorList>
    </citation>
    <scope>NUCLEOTIDE SEQUENCE [LARGE SCALE GENOMIC DNA]</scope>
    <source>
        <strain evidence="8 9">DSM 46701</strain>
    </source>
</reference>
<dbReference type="InterPro" id="IPR003714">
    <property type="entry name" value="PhoH"/>
</dbReference>
<evidence type="ECO:0000259" key="7">
    <source>
        <dbReference type="Pfam" id="PF02562"/>
    </source>
</evidence>
<dbReference type="Gene3D" id="3.40.50.300">
    <property type="entry name" value="P-loop containing nucleotide triphosphate hydrolases"/>
    <property type="match status" value="1"/>
</dbReference>
<gene>
    <name evidence="8" type="ORF">SAMN05444955_10592</name>
</gene>
<keyword evidence="9" id="KW-1185">Reference proteome</keyword>
<proteinExistence type="inferred from homology"/>
<accession>A0A1H8DDA2</accession>
<dbReference type="OrthoDB" id="9773137at2"/>
<dbReference type="InterPro" id="IPR051451">
    <property type="entry name" value="PhoH2-like"/>
</dbReference>
<dbReference type="RefSeq" id="WP_089966681.1">
    <property type="nucleotide sequence ID" value="NZ_FOCQ01000005.1"/>
</dbReference>
<protein>
    <recommendedName>
        <fullName evidence="6">PhoH-like protein</fullName>
    </recommendedName>
</protein>
<evidence type="ECO:0000256" key="3">
    <source>
        <dbReference type="ARBA" id="ARBA00022490"/>
    </source>
</evidence>
<comment type="similarity">
    <text evidence="2">Belongs to the PhoH family.</text>
</comment>
<evidence type="ECO:0000313" key="9">
    <source>
        <dbReference type="Proteomes" id="UP000199695"/>
    </source>
</evidence>
<dbReference type="GO" id="GO:0005829">
    <property type="term" value="C:cytosol"/>
    <property type="evidence" value="ECO:0007669"/>
    <property type="project" value="TreeGrafter"/>
</dbReference>
<keyword evidence="3" id="KW-0963">Cytoplasm</keyword>
<dbReference type="InterPro" id="IPR027417">
    <property type="entry name" value="P-loop_NTPase"/>
</dbReference>
<dbReference type="Proteomes" id="UP000199695">
    <property type="component" value="Unassembled WGS sequence"/>
</dbReference>
<dbReference type="GO" id="GO:0005524">
    <property type="term" value="F:ATP binding"/>
    <property type="evidence" value="ECO:0007669"/>
    <property type="project" value="UniProtKB-KW"/>
</dbReference>
<organism evidence="8 9">
    <name type="scientific">Lihuaxuella thermophila</name>
    <dbReference type="NCBI Taxonomy" id="1173111"/>
    <lineage>
        <taxon>Bacteria</taxon>
        <taxon>Bacillati</taxon>
        <taxon>Bacillota</taxon>
        <taxon>Bacilli</taxon>
        <taxon>Bacillales</taxon>
        <taxon>Thermoactinomycetaceae</taxon>
        <taxon>Lihuaxuella</taxon>
    </lineage>
</organism>
<dbReference type="AlphaFoldDB" id="A0A1H8DDA2"/>
<feature type="domain" description="PhoH-like protein" evidence="7">
    <location>
        <begin position="113"/>
        <end position="316"/>
    </location>
</feature>
<evidence type="ECO:0000313" key="8">
    <source>
        <dbReference type="EMBL" id="SEN04558.1"/>
    </source>
</evidence>
<keyword evidence="5" id="KW-0067">ATP-binding</keyword>
<evidence type="ECO:0000256" key="2">
    <source>
        <dbReference type="ARBA" id="ARBA00010393"/>
    </source>
</evidence>
<dbReference type="FunFam" id="3.40.50.300:FF:000013">
    <property type="entry name" value="PhoH family ATPase"/>
    <property type="match status" value="1"/>
</dbReference>
<dbReference type="STRING" id="1173111.SAMN05444955_10592"/>
<sequence length="323" mass="35791">MQSHENTIKIGLRDPAEALSLFGPHDAFLKQIEANTSAKIIARGEEVTISGSAEECSVLGNLFHTLLSLIRKGIQLTERDVVYAHRLAARGQAGELLDLFLEEIGVTQRGKPVRVKTLGQRHYVTAIKKSDIVFGIGPAGTGKTFLAVVMAVTALKAHRVKKIVLTRPAVEAGENLGFLPGDLQEKVDPYLRPLYDSLYLMLGTEQVAKMMERGLIEVAPLAYMRGRTLEDSFVILDEAQNTTPEQMKMFLTRLGFGSKMVITGDVTQIDLPRGKQSGLKEAERILTSIPEIRFVYLGQEDVVRHTLVQKIIEAYEHDAVRKD</sequence>
<keyword evidence="4" id="KW-0547">Nucleotide-binding</keyword>
<dbReference type="EMBL" id="FOCQ01000005">
    <property type="protein sequence ID" value="SEN04558.1"/>
    <property type="molecule type" value="Genomic_DNA"/>
</dbReference>
<evidence type="ECO:0000256" key="4">
    <source>
        <dbReference type="ARBA" id="ARBA00022741"/>
    </source>
</evidence>
<dbReference type="PANTHER" id="PTHR30473:SF1">
    <property type="entry name" value="PHOH-LIKE PROTEIN"/>
    <property type="match status" value="1"/>
</dbReference>
<evidence type="ECO:0000256" key="5">
    <source>
        <dbReference type="ARBA" id="ARBA00022840"/>
    </source>
</evidence>